<sequence>MVQKDNQNNDGDVKTNLIGHTDGETRQTPNTDNKPGLSKEDLEGKVDYEMSIGSYTDLTEGVLTDDRDERKPSEKPTVPDGGYGWFVVLGCFLSHVIVGGFERNDGVYYLQFKARFNESAQLTSWPGALVSTLRLFLGPVASAVCSMYSVRTTTIIGAIILTLAQILNAFTPNFYFLFFSHSALQGVGRGLMYAPSLIIISMYFDKHQGLAAGLGSSGVGVGTFCLVPFTQFLFDTYGFQGTFIIMAGIALNGMLVAMLYRPLSMHRRFTQETRITDTDQLEVEQEVVLAQLAEAGDSTSIQSIRLHRKSVSVSEKEDSRALTHLTSTGPVPEQKQSEGWCLSSLKICFPVEHQGKAGSNKKKLFHFGLLKDPSFLMFCVSIGLFTAAFKAAFTFIPALVKSKNLSESDAAMVLSICGIFDTLGRIVSGLILDRPLLRPHRLLLYNSFVFAIATVSFILPFLKSFATLSVMCSFYGALTGAYISQKSVVLVDILGIENMSSSFGLLICFQAMGMCAGPPLSGALRDAFGGFDEAFYLGGCFMVLAGLLMIASNIFLTIKNRRHRSHQKPAKLPETEAQ</sequence>
<evidence type="ECO:0000259" key="4">
    <source>
        <dbReference type="PROSITE" id="PS50850"/>
    </source>
</evidence>
<organism evidence="5 6">
    <name type="scientific">Candidula unifasciata</name>
    <dbReference type="NCBI Taxonomy" id="100452"/>
    <lineage>
        <taxon>Eukaryota</taxon>
        <taxon>Metazoa</taxon>
        <taxon>Spiralia</taxon>
        <taxon>Lophotrochozoa</taxon>
        <taxon>Mollusca</taxon>
        <taxon>Gastropoda</taxon>
        <taxon>Heterobranchia</taxon>
        <taxon>Euthyneura</taxon>
        <taxon>Panpulmonata</taxon>
        <taxon>Eupulmonata</taxon>
        <taxon>Stylommatophora</taxon>
        <taxon>Helicina</taxon>
        <taxon>Helicoidea</taxon>
        <taxon>Geomitridae</taxon>
        <taxon>Candidula</taxon>
    </lineage>
</organism>
<feature type="transmembrane region" description="Helical" evidence="3">
    <location>
        <begin position="237"/>
        <end position="260"/>
    </location>
</feature>
<dbReference type="EMBL" id="CAJHNH020002162">
    <property type="protein sequence ID" value="CAG5125778.1"/>
    <property type="molecule type" value="Genomic_DNA"/>
</dbReference>
<dbReference type="OrthoDB" id="6286464at2759"/>
<dbReference type="InterPro" id="IPR036259">
    <property type="entry name" value="MFS_trans_sf"/>
</dbReference>
<feature type="transmembrane region" description="Helical" evidence="3">
    <location>
        <begin position="155"/>
        <end position="179"/>
    </location>
</feature>
<evidence type="ECO:0000256" key="1">
    <source>
        <dbReference type="ARBA" id="ARBA00004141"/>
    </source>
</evidence>
<feature type="transmembrane region" description="Helical" evidence="3">
    <location>
        <begin position="534"/>
        <end position="558"/>
    </location>
</feature>
<feature type="transmembrane region" description="Helical" evidence="3">
    <location>
        <begin position="82"/>
        <end position="101"/>
    </location>
</feature>
<dbReference type="GO" id="GO:0008028">
    <property type="term" value="F:monocarboxylic acid transmembrane transporter activity"/>
    <property type="evidence" value="ECO:0007669"/>
    <property type="project" value="TreeGrafter"/>
</dbReference>
<comment type="subcellular location">
    <subcellularLocation>
        <location evidence="1">Membrane</location>
        <topology evidence="1">Multi-pass membrane protein</topology>
    </subcellularLocation>
</comment>
<feature type="transmembrane region" description="Helical" evidence="3">
    <location>
        <begin position="410"/>
        <end position="430"/>
    </location>
</feature>
<dbReference type="InterPro" id="IPR050327">
    <property type="entry name" value="Proton-linked_MCT"/>
</dbReference>
<dbReference type="PANTHER" id="PTHR11360">
    <property type="entry name" value="MONOCARBOXYLATE TRANSPORTER"/>
    <property type="match status" value="1"/>
</dbReference>
<dbReference type="CDD" id="cd17352">
    <property type="entry name" value="MFS_MCT_SLC16"/>
    <property type="match status" value="1"/>
</dbReference>
<feature type="transmembrane region" description="Helical" evidence="3">
    <location>
        <begin position="465"/>
        <end position="483"/>
    </location>
</feature>
<feature type="transmembrane region" description="Helical" evidence="3">
    <location>
        <begin position="503"/>
        <end position="522"/>
    </location>
</feature>
<evidence type="ECO:0000256" key="2">
    <source>
        <dbReference type="SAM" id="MobiDB-lite"/>
    </source>
</evidence>
<dbReference type="PANTHER" id="PTHR11360:SF306">
    <property type="entry name" value="RE01051P"/>
    <property type="match status" value="1"/>
</dbReference>
<keyword evidence="3" id="KW-0812">Transmembrane</keyword>
<name>A0A8S3ZC40_9EUPU</name>
<feature type="transmembrane region" description="Helical" evidence="3">
    <location>
        <begin position="442"/>
        <end position="459"/>
    </location>
</feature>
<comment type="caution">
    <text evidence="5">The sequence shown here is derived from an EMBL/GenBank/DDBJ whole genome shotgun (WGS) entry which is preliminary data.</text>
</comment>
<dbReference type="Gene3D" id="1.20.1250.20">
    <property type="entry name" value="MFS general substrate transporter like domains"/>
    <property type="match status" value="1"/>
</dbReference>
<feature type="compositionally biased region" description="Polar residues" evidence="2">
    <location>
        <begin position="1"/>
        <end position="10"/>
    </location>
</feature>
<accession>A0A8S3ZC40</accession>
<dbReference type="InterPro" id="IPR011701">
    <property type="entry name" value="MFS"/>
</dbReference>
<feature type="transmembrane region" description="Helical" evidence="3">
    <location>
        <begin position="186"/>
        <end position="204"/>
    </location>
</feature>
<keyword evidence="6" id="KW-1185">Reference proteome</keyword>
<evidence type="ECO:0000313" key="5">
    <source>
        <dbReference type="EMBL" id="CAG5125778.1"/>
    </source>
</evidence>
<dbReference type="Proteomes" id="UP000678393">
    <property type="component" value="Unassembled WGS sequence"/>
</dbReference>
<reference evidence="5" key="1">
    <citation type="submission" date="2021-04" db="EMBL/GenBank/DDBJ databases">
        <authorList>
            <consortium name="Molecular Ecology Group"/>
        </authorList>
    </citation>
    <scope>NUCLEOTIDE SEQUENCE</scope>
</reference>
<dbReference type="GO" id="GO:0016020">
    <property type="term" value="C:membrane"/>
    <property type="evidence" value="ECO:0007669"/>
    <property type="project" value="UniProtKB-SubCell"/>
</dbReference>
<protein>
    <recommendedName>
        <fullName evidence="4">Major facilitator superfamily (MFS) profile domain-containing protein</fullName>
    </recommendedName>
</protein>
<dbReference type="PROSITE" id="PS50850">
    <property type="entry name" value="MFS"/>
    <property type="match status" value="1"/>
</dbReference>
<dbReference type="AlphaFoldDB" id="A0A8S3ZC40"/>
<dbReference type="InterPro" id="IPR020846">
    <property type="entry name" value="MFS_dom"/>
</dbReference>
<feature type="transmembrane region" description="Helical" evidence="3">
    <location>
        <begin position="375"/>
        <end position="398"/>
    </location>
</feature>
<keyword evidence="3" id="KW-1133">Transmembrane helix</keyword>
<gene>
    <name evidence="5" type="ORF">CUNI_LOCUS11336</name>
</gene>
<feature type="domain" description="Major facilitator superfamily (MFS) profile" evidence="4">
    <location>
        <begin position="83"/>
        <end position="563"/>
    </location>
</feature>
<keyword evidence="3" id="KW-0472">Membrane</keyword>
<feature type="region of interest" description="Disordered" evidence="2">
    <location>
        <begin position="1"/>
        <end position="43"/>
    </location>
</feature>
<evidence type="ECO:0000256" key="3">
    <source>
        <dbReference type="SAM" id="Phobius"/>
    </source>
</evidence>
<proteinExistence type="predicted"/>
<evidence type="ECO:0000313" key="6">
    <source>
        <dbReference type="Proteomes" id="UP000678393"/>
    </source>
</evidence>
<dbReference type="Pfam" id="PF07690">
    <property type="entry name" value="MFS_1"/>
    <property type="match status" value="1"/>
</dbReference>
<dbReference type="SUPFAM" id="SSF103473">
    <property type="entry name" value="MFS general substrate transporter"/>
    <property type="match status" value="1"/>
</dbReference>